<accession>A0A1W0W8Q7</accession>
<gene>
    <name evidence="1" type="ORF">BV898_14125</name>
</gene>
<dbReference type="AlphaFoldDB" id="A0A1W0W8Q7"/>
<protein>
    <submittedName>
        <fullName evidence="1">Uncharacterized protein</fullName>
    </submittedName>
</protein>
<name>A0A1W0W8Q7_HYPEX</name>
<dbReference type="Proteomes" id="UP000192578">
    <property type="component" value="Unassembled WGS sequence"/>
</dbReference>
<proteinExistence type="predicted"/>
<dbReference type="EMBL" id="MTYJ01000168">
    <property type="protein sequence ID" value="OQV11548.1"/>
    <property type="molecule type" value="Genomic_DNA"/>
</dbReference>
<organism evidence="1 2">
    <name type="scientific">Hypsibius exemplaris</name>
    <name type="common">Freshwater tardigrade</name>
    <dbReference type="NCBI Taxonomy" id="2072580"/>
    <lineage>
        <taxon>Eukaryota</taxon>
        <taxon>Metazoa</taxon>
        <taxon>Ecdysozoa</taxon>
        <taxon>Tardigrada</taxon>
        <taxon>Eutardigrada</taxon>
        <taxon>Parachela</taxon>
        <taxon>Hypsibioidea</taxon>
        <taxon>Hypsibiidae</taxon>
        <taxon>Hypsibius</taxon>
    </lineage>
</organism>
<evidence type="ECO:0000313" key="1">
    <source>
        <dbReference type="EMBL" id="OQV11548.1"/>
    </source>
</evidence>
<sequence length="98" mass="10952">MAKSIGGSMGMGGHAASEAKYNKTSKSKFTAGSLLLYEANATVQYQRIVDRRLFLPLVFETFGSWGQKTKTHIADIAKRPEQQMEEALFLVFEIANEY</sequence>
<reference evidence="2" key="1">
    <citation type="submission" date="2017-01" db="EMBL/GenBank/DDBJ databases">
        <title>Comparative genomics of anhydrobiosis in the tardigrade Hypsibius dujardini.</title>
        <authorList>
            <person name="Yoshida Y."/>
            <person name="Koutsovoulos G."/>
            <person name="Laetsch D."/>
            <person name="Stevens L."/>
            <person name="Kumar S."/>
            <person name="Horikawa D."/>
            <person name="Ishino K."/>
            <person name="Komine S."/>
            <person name="Tomita M."/>
            <person name="Blaxter M."/>
            <person name="Arakawa K."/>
        </authorList>
    </citation>
    <scope>NUCLEOTIDE SEQUENCE [LARGE SCALE GENOMIC DNA]</scope>
    <source>
        <strain evidence="2">Z151</strain>
    </source>
</reference>
<dbReference type="OrthoDB" id="2016582at2759"/>
<evidence type="ECO:0000313" key="2">
    <source>
        <dbReference type="Proteomes" id="UP000192578"/>
    </source>
</evidence>
<keyword evidence="2" id="KW-1185">Reference proteome</keyword>
<comment type="caution">
    <text evidence="1">The sequence shown here is derived from an EMBL/GenBank/DDBJ whole genome shotgun (WGS) entry which is preliminary data.</text>
</comment>